<comment type="similarity">
    <text evidence="2">Belongs to the EccD/Snm4 family.</text>
</comment>
<dbReference type="InterPro" id="IPR024962">
    <property type="entry name" value="YukD-like"/>
</dbReference>
<organism evidence="9 10">
    <name type="scientific">Segniliparus rugosus (strain ATCC BAA-974 / DSM 45345 / CCUG 50838 / CIP 108380 / JCM 13579 / CDC 945)</name>
    <dbReference type="NCBI Taxonomy" id="679197"/>
    <lineage>
        <taxon>Bacteria</taxon>
        <taxon>Bacillati</taxon>
        <taxon>Actinomycetota</taxon>
        <taxon>Actinomycetes</taxon>
        <taxon>Mycobacteriales</taxon>
        <taxon>Segniliparaceae</taxon>
        <taxon>Segniliparus</taxon>
    </lineage>
</organism>
<evidence type="ECO:0000256" key="4">
    <source>
        <dbReference type="ARBA" id="ARBA00022692"/>
    </source>
</evidence>
<dbReference type="PIRSF" id="PIRSF017804">
    <property type="entry name" value="Secretion_EccD1"/>
    <property type="match status" value="1"/>
</dbReference>
<dbReference type="Pfam" id="PF08817">
    <property type="entry name" value="YukD"/>
    <property type="match status" value="1"/>
</dbReference>
<keyword evidence="4 7" id="KW-0812">Transmembrane</keyword>
<dbReference type="HOGENOM" id="CLU_578499_0_0_11"/>
<protein>
    <submittedName>
        <fullName evidence="9">Type VII secretion integral membrane protein EccD</fullName>
    </submittedName>
</protein>
<dbReference type="AlphaFoldDB" id="U1M236"/>
<evidence type="ECO:0000256" key="7">
    <source>
        <dbReference type="SAM" id="Phobius"/>
    </source>
</evidence>
<dbReference type="GO" id="GO:0005886">
    <property type="term" value="C:plasma membrane"/>
    <property type="evidence" value="ECO:0007669"/>
    <property type="project" value="UniProtKB-SubCell"/>
</dbReference>
<feature type="transmembrane region" description="Helical" evidence="7">
    <location>
        <begin position="288"/>
        <end position="307"/>
    </location>
</feature>
<evidence type="ECO:0000313" key="10">
    <source>
        <dbReference type="Proteomes" id="UP000004816"/>
    </source>
</evidence>
<dbReference type="NCBIfam" id="TIGR03920">
    <property type="entry name" value="T7SS_EccD"/>
    <property type="match status" value="1"/>
</dbReference>
<evidence type="ECO:0000313" key="9">
    <source>
        <dbReference type="EMBL" id="ERG69140.1"/>
    </source>
</evidence>
<name>U1M236_SEGRC</name>
<feature type="transmembrane region" description="Helical" evidence="7">
    <location>
        <begin position="224"/>
        <end position="244"/>
    </location>
</feature>
<comment type="subcellular location">
    <subcellularLocation>
        <location evidence="1">Cell membrane</location>
        <topology evidence="1">Multi-pass membrane protein</topology>
    </subcellularLocation>
</comment>
<comment type="caution">
    <text evidence="9">The sequence shown here is derived from an EMBL/GenBank/DDBJ whole genome shotgun (WGS) entry which is preliminary data.</text>
</comment>
<feature type="transmembrane region" description="Helical" evidence="7">
    <location>
        <begin position="397"/>
        <end position="416"/>
    </location>
</feature>
<dbReference type="InterPro" id="IPR044049">
    <property type="entry name" value="EccD_transm"/>
</dbReference>
<dbReference type="RefSeq" id="WP_021030597.1">
    <property type="nucleotide sequence ID" value="NZ_KI391954.1"/>
</dbReference>
<feature type="transmembrane region" description="Helical" evidence="7">
    <location>
        <begin position="198"/>
        <end position="218"/>
    </location>
</feature>
<evidence type="ECO:0000256" key="2">
    <source>
        <dbReference type="ARBA" id="ARBA00006162"/>
    </source>
</evidence>
<keyword evidence="10" id="KW-1185">Reference proteome</keyword>
<sequence>MTEGLTLPQQQSPQGWESSPSLVRVAVLGDGKLADLALPTDLPLREIIPAVRRLVAPGSADEGTAEGSPAAPEGRRLSLAPLGGAPYSLDATLDAVGTVDGELLVLQQQPAGPSAASVVEDIADAAALEGSRVGPGWNAEAIGRAARATVAIFLLIFTAVAAAWWHNRGGVPARGALVVAAATAAAASLFARLRAPSAAVLLSVVALFPVTLAAAAVVPGSFAAAHALLAAAAALAWSVVVVLLPAQVNTVERATAFFTGAATVALAVLVVSVARIVWGVSSPTTQCLLIVFGLAVTVAAPALSVLFSRLPLPDLPAPGDPLPVVAPGLLADLPRRARRAASLHTGLVAGATLALVIGALYLPPVAFANGWRWYVALAALGATALRARVPAGAAAKTWLVTAPTLAGALGAVIAIREGQWCWALIMAGALGVIAAIWLVVAARPKLADPEGYSLPVRRVVNLFALALDASLIPTIAYVCGVFQWVLAG</sequence>
<keyword evidence="6 7" id="KW-0472">Membrane</keyword>
<keyword evidence="3" id="KW-1003">Cell membrane</keyword>
<evidence type="ECO:0000256" key="5">
    <source>
        <dbReference type="ARBA" id="ARBA00022989"/>
    </source>
</evidence>
<feature type="transmembrane region" description="Helical" evidence="7">
    <location>
        <begin position="462"/>
        <end position="486"/>
    </location>
</feature>
<gene>
    <name evidence="9" type="ORF">HMPREF9336_04284</name>
</gene>
<feature type="transmembrane region" description="Helical" evidence="7">
    <location>
        <begin position="256"/>
        <end position="276"/>
    </location>
</feature>
<dbReference type="STRING" id="679197.HMPREF9336_04284"/>
<evidence type="ECO:0000256" key="3">
    <source>
        <dbReference type="ARBA" id="ARBA00022475"/>
    </source>
</evidence>
<reference evidence="9 10" key="1">
    <citation type="journal article" date="2011" name="Stand. Genomic Sci.">
        <title>High quality draft genome sequence of Segniliparus rugosus CDC 945(T)= (ATCC BAA-974(T)).</title>
        <authorList>
            <person name="Earl A.M."/>
            <person name="Desjardins C.A."/>
            <person name="Fitzgerald M.G."/>
            <person name="Arachchi H.M."/>
            <person name="Zeng Q."/>
            <person name="Mehta T."/>
            <person name="Griggs A."/>
            <person name="Birren B.W."/>
            <person name="Toney N.C."/>
            <person name="Carr J."/>
            <person name="Posey J."/>
            <person name="Butler W.R."/>
        </authorList>
    </citation>
    <scope>NUCLEOTIDE SEQUENCE [LARGE SCALE GENOMIC DNA]</scope>
    <source>
        <strain evidence="10">ATCC BAA-974 / DSM 45345 / CCUG 50838 / CIP 108380 / JCM 13579 / CDC 945</strain>
    </source>
</reference>
<accession>U1M236</accession>
<evidence type="ECO:0000256" key="1">
    <source>
        <dbReference type="ARBA" id="ARBA00004651"/>
    </source>
</evidence>
<evidence type="ECO:0000259" key="8">
    <source>
        <dbReference type="Pfam" id="PF19053"/>
    </source>
</evidence>
<keyword evidence="5 7" id="KW-1133">Transmembrane helix</keyword>
<feature type="transmembrane region" description="Helical" evidence="7">
    <location>
        <begin position="343"/>
        <end position="362"/>
    </location>
</feature>
<feature type="transmembrane region" description="Helical" evidence="7">
    <location>
        <begin position="171"/>
        <end position="191"/>
    </location>
</feature>
<dbReference type="Proteomes" id="UP000004816">
    <property type="component" value="Unassembled WGS sequence"/>
</dbReference>
<feature type="domain" description="EccD-like transmembrane" evidence="8">
    <location>
        <begin position="144"/>
        <end position="485"/>
    </location>
</feature>
<dbReference type="EMBL" id="ACZI02000003">
    <property type="protein sequence ID" value="ERG69140.1"/>
    <property type="molecule type" value="Genomic_DNA"/>
</dbReference>
<feature type="transmembrane region" description="Helical" evidence="7">
    <location>
        <begin position="422"/>
        <end position="441"/>
    </location>
</feature>
<feature type="transmembrane region" description="Helical" evidence="7">
    <location>
        <begin position="145"/>
        <end position="165"/>
    </location>
</feature>
<dbReference type="Gene3D" id="3.10.20.90">
    <property type="entry name" value="Phosphatidylinositol 3-kinase Catalytic Subunit, Chain A, domain 1"/>
    <property type="match status" value="1"/>
</dbReference>
<dbReference type="InterPro" id="IPR006707">
    <property type="entry name" value="T7SS_EccD"/>
</dbReference>
<dbReference type="Pfam" id="PF19053">
    <property type="entry name" value="EccD"/>
    <property type="match status" value="1"/>
</dbReference>
<evidence type="ECO:0000256" key="6">
    <source>
        <dbReference type="ARBA" id="ARBA00023136"/>
    </source>
</evidence>
<proteinExistence type="inferred from homology"/>